<sequence>MIVTVASFKGGVGKTTTAVHLAAYLSTKAPTVLIDGDPNRSATGWQKRGQLPFVIIDERVAAKQARNYEHIVIDTQARPSEEDLKSLVEGCDFLVIPSTPDALSLDAMMQTVETLKNLGANTYKILLTVIPPKPSNDGQQAREMLNEAGLPLFTASIRRLVAFQKAALLGIPVYDVIDPRAKEGWKDYQVAAKELLNHVEK</sequence>
<accession>A0AAP5IIW0</accession>
<dbReference type="AlphaFoldDB" id="A0AAP5IIW0"/>
<comment type="caution">
    <text evidence="2">The sequence shown here is derived from an EMBL/GenBank/DDBJ whole genome shotgun (WGS) entry which is preliminary data.</text>
</comment>
<dbReference type="PANTHER" id="PTHR13696:SF96">
    <property type="entry name" value="COBQ_COBB_MIND_PARA NUCLEOTIDE BINDING DOMAIN-CONTAINING PROTEIN"/>
    <property type="match status" value="1"/>
</dbReference>
<dbReference type="CDD" id="cd02042">
    <property type="entry name" value="ParAB_family"/>
    <property type="match status" value="1"/>
</dbReference>
<dbReference type="Pfam" id="PF01656">
    <property type="entry name" value="CbiA"/>
    <property type="match status" value="1"/>
</dbReference>
<name>A0AAP5IIW0_9CYAN</name>
<dbReference type="InterPro" id="IPR050678">
    <property type="entry name" value="DNA_Partitioning_ATPase"/>
</dbReference>
<organism evidence="2 3">
    <name type="scientific">Aetokthonos hydrillicola Thurmond2011</name>
    <dbReference type="NCBI Taxonomy" id="2712845"/>
    <lineage>
        <taxon>Bacteria</taxon>
        <taxon>Bacillati</taxon>
        <taxon>Cyanobacteriota</taxon>
        <taxon>Cyanophyceae</taxon>
        <taxon>Nostocales</taxon>
        <taxon>Hapalosiphonaceae</taxon>
        <taxon>Aetokthonos</taxon>
    </lineage>
</organism>
<dbReference type="SUPFAM" id="SSF52540">
    <property type="entry name" value="P-loop containing nucleoside triphosphate hydrolases"/>
    <property type="match status" value="1"/>
</dbReference>
<dbReference type="RefSeq" id="WP_208345008.1">
    <property type="nucleotide sequence ID" value="NZ_CAWQFN010000568.1"/>
</dbReference>
<dbReference type="PIRSF" id="PIRSF009320">
    <property type="entry name" value="Nuc_binding_HP_1000"/>
    <property type="match status" value="1"/>
</dbReference>
<evidence type="ECO:0000313" key="2">
    <source>
        <dbReference type="EMBL" id="MDR9900960.1"/>
    </source>
</evidence>
<protein>
    <submittedName>
        <fullName evidence="2">ParA family protein</fullName>
    </submittedName>
</protein>
<evidence type="ECO:0000259" key="1">
    <source>
        <dbReference type="Pfam" id="PF01656"/>
    </source>
</evidence>
<dbReference type="InterPro" id="IPR027417">
    <property type="entry name" value="P-loop_NTPase"/>
</dbReference>
<dbReference type="Proteomes" id="UP000667802">
    <property type="component" value="Unassembled WGS sequence"/>
</dbReference>
<proteinExistence type="predicted"/>
<dbReference type="Gene3D" id="3.40.50.300">
    <property type="entry name" value="P-loop containing nucleotide triphosphate hydrolases"/>
    <property type="match status" value="1"/>
</dbReference>
<evidence type="ECO:0000313" key="3">
    <source>
        <dbReference type="Proteomes" id="UP000667802"/>
    </source>
</evidence>
<dbReference type="EMBL" id="JAALHA020000046">
    <property type="protein sequence ID" value="MDR9900960.1"/>
    <property type="molecule type" value="Genomic_DNA"/>
</dbReference>
<gene>
    <name evidence="2" type="ORF">G7B40_041855</name>
</gene>
<keyword evidence="3" id="KW-1185">Reference proteome</keyword>
<reference evidence="3" key="1">
    <citation type="journal article" date="2021" name="Science">
        <title>Hunting the eagle killer: A cyanobacterial neurotoxin causes vacuolar myelinopathy.</title>
        <authorList>
            <person name="Breinlinger S."/>
            <person name="Phillips T.J."/>
            <person name="Haram B.N."/>
            <person name="Mares J."/>
            <person name="Martinez Yerena J.A."/>
            <person name="Hrouzek P."/>
            <person name="Sobotka R."/>
            <person name="Henderson W.M."/>
            <person name="Schmieder P."/>
            <person name="Williams S.M."/>
            <person name="Lauderdale J.D."/>
            <person name="Wilde H.D."/>
            <person name="Gerrin W."/>
            <person name="Kust A."/>
            <person name="Washington J.W."/>
            <person name="Wagner C."/>
            <person name="Geier B."/>
            <person name="Liebeke M."/>
            <person name="Enke H."/>
            <person name="Niedermeyer T.H.J."/>
            <person name="Wilde S.B."/>
        </authorList>
    </citation>
    <scope>NUCLEOTIDE SEQUENCE [LARGE SCALE GENOMIC DNA]</scope>
    <source>
        <strain evidence="3">Thurmond2011</strain>
    </source>
</reference>
<dbReference type="PANTHER" id="PTHR13696">
    <property type="entry name" value="P-LOOP CONTAINING NUCLEOSIDE TRIPHOSPHATE HYDROLASE"/>
    <property type="match status" value="1"/>
</dbReference>
<dbReference type="InterPro" id="IPR002586">
    <property type="entry name" value="CobQ/CobB/MinD/ParA_Nub-bd_dom"/>
</dbReference>
<feature type="domain" description="CobQ/CobB/MinD/ParA nucleotide binding" evidence="1">
    <location>
        <begin position="3"/>
        <end position="172"/>
    </location>
</feature>